<dbReference type="InterPro" id="IPR047168">
    <property type="entry name" value="LEC1-like"/>
</dbReference>
<feature type="region of interest" description="Disordered" evidence="1">
    <location>
        <begin position="103"/>
        <end position="127"/>
    </location>
</feature>
<evidence type="ECO:0000313" key="4">
    <source>
        <dbReference type="EMBL" id="PTB38322.1"/>
    </source>
</evidence>
<proteinExistence type="predicted"/>
<dbReference type="AlphaFoldDB" id="A0A2T3Z0G7"/>
<keyword evidence="5" id="KW-1185">Reference proteome</keyword>
<feature type="region of interest" description="Disordered" evidence="1">
    <location>
        <begin position="64"/>
        <end position="89"/>
    </location>
</feature>
<gene>
    <name evidence="4" type="ORF">M441DRAFT_82490</name>
</gene>
<protein>
    <recommendedName>
        <fullName evidence="6">PX domain-containing protein</fullName>
    </recommendedName>
</protein>
<dbReference type="Pfam" id="PF12825">
    <property type="entry name" value="DUF3818"/>
    <property type="match status" value="2"/>
</dbReference>
<accession>A0A2T3Z0G7</accession>
<reference evidence="4 5" key="1">
    <citation type="submission" date="2016-07" db="EMBL/GenBank/DDBJ databases">
        <title>Multiple horizontal gene transfer events from other fungi enriched the ability of initially mycotrophic Trichoderma (Ascomycota) to feed on dead plant biomass.</title>
        <authorList>
            <consortium name="DOE Joint Genome Institute"/>
            <person name="Aerts A."/>
            <person name="Atanasova L."/>
            <person name="Chenthamara K."/>
            <person name="Zhang J."/>
            <person name="Grujic M."/>
            <person name="Henrissat B."/>
            <person name="Kuo A."/>
            <person name="Salamov A."/>
            <person name="Lipzen A."/>
            <person name="Labutti K."/>
            <person name="Barry K."/>
            <person name="Miao Y."/>
            <person name="Rahimi M.J."/>
            <person name="Shen Q."/>
            <person name="Grigoriev I.V."/>
            <person name="Kubicek C.P."/>
            <person name="Druzhinina I.S."/>
        </authorList>
    </citation>
    <scope>NUCLEOTIDE SEQUENCE [LARGE SCALE GENOMIC DNA]</scope>
    <source>
        <strain evidence="4 5">CBS 433.97</strain>
    </source>
</reference>
<dbReference type="STRING" id="1042311.A0A2T3Z0G7"/>
<feature type="compositionally biased region" description="Low complexity" evidence="1">
    <location>
        <begin position="67"/>
        <end position="82"/>
    </location>
</feature>
<dbReference type="PANTHER" id="PTHR47185">
    <property type="entry name" value="PX DOMAIN-CONTAINING PROTEIN YPR097W"/>
    <property type="match status" value="1"/>
</dbReference>
<feature type="domain" description="PX-associated" evidence="3">
    <location>
        <begin position="17"/>
        <end position="198"/>
    </location>
</feature>
<dbReference type="GO" id="GO:0035091">
    <property type="term" value="F:phosphatidylinositol binding"/>
    <property type="evidence" value="ECO:0007669"/>
    <property type="project" value="TreeGrafter"/>
</dbReference>
<dbReference type="OrthoDB" id="2117459at2759"/>
<evidence type="ECO:0000313" key="5">
    <source>
        <dbReference type="Proteomes" id="UP000240493"/>
    </source>
</evidence>
<dbReference type="Pfam" id="PF12828">
    <property type="entry name" value="PXB"/>
    <property type="match status" value="1"/>
</dbReference>
<feature type="compositionally biased region" description="Gly residues" evidence="1">
    <location>
        <begin position="203"/>
        <end position="213"/>
    </location>
</feature>
<evidence type="ECO:0000256" key="1">
    <source>
        <dbReference type="SAM" id="MobiDB-lite"/>
    </source>
</evidence>
<dbReference type="InterPro" id="IPR024555">
    <property type="entry name" value="PX-associated"/>
</dbReference>
<dbReference type="EMBL" id="KZ679266">
    <property type="protein sequence ID" value="PTB38322.1"/>
    <property type="molecule type" value="Genomic_DNA"/>
</dbReference>
<dbReference type="InterPro" id="IPR024554">
    <property type="entry name" value="LEC1-like_C"/>
</dbReference>
<sequence length="755" mass="82957">MDAKEAVSEAPPSSATEALTEAQTRALFDILTHHETYGEIEGFKAPDAVTSYGHPFARTMKVPAMQTPSVGGTPKSGPGTPTRSRTPVSAFWLGGRGKNVVVEEEEEEKVRRGDGDSDDDSDVVEESTSPLLQMLLTRLVLPFPGVRDLPQGFWDVRMQGLLARFAEADLSESFDKGAMGTRKTLATGASSVMEMVARGLLGGVDRGGGGGGDGSEEDKETRLKGEYDEDKAEELARAFEDAWREWAYGRLVEEMFDHVKVTEDVESHSPMMKAALDYAIIHLATFAHHIFILSPEGQYLLKLIENINSLIPYKMIKQTLRIGNAATMISGMMRLMLAKLSVTSLTNWVGLTANADDGMNLLQRIISLVLSWDASEFKKSADKVEKGKGDAAPTDEMLEAIRLYVSLPRSEHVAAREESVTKSRSIVVTILEAADPQLAKALTEAQHAQCLEYYSALLSVHDRDAITSVLCRQPPDLFTQALKDIVGAYEPIIRSVHSRVDLRFYLEAMQGFIADFIRASRPKKGGRREDEGGEVASVEDYVVLLRNNRGLLYRWIHDFAKNCPEVWEDFRTWAKDVAVRFRQPRFGGGDDDGSGNKRSMKEQLGELFASLDEATKDKVRQAIDSHARYLDSVTQLSQRRLQAVINATAVSSEAAASRKHQMTSGPGVYLSQWQSLLDTTVITPSSKEGAPRHGEDVKFVTTMGKLGLGGRKLAGGTGDGEEELKAPDVSVVVEALGEAFRGVVRERAKEDVLNE</sequence>
<feature type="domain" description="PX" evidence="2">
    <location>
        <begin position="452"/>
        <end position="579"/>
    </location>
</feature>
<feature type="compositionally biased region" description="Acidic residues" evidence="1">
    <location>
        <begin position="116"/>
        <end position="125"/>
    </location>
</feature>
<dbReference type="Proteomes" id="UP000240493">
    <property type="component" value="Unassembled WGS sequence"/>
</dbReference>
<evidence type="ECO:0000259" key="3">
    <source>
        <dbReference type="Pfam" id="PF12828"/>
    </source>
</evidence>
<name>A0A2T3Z0G7_TRIA4</name>
<feature type="region of interest" description="Disordered" evidence="1">
    <location>
        <begin position="203"/>
        <end position="223"/>
    </location>
</feature>
<dbReference type="PANTHER" id="PTHR47185:SF2">
    <property type="entry name" value="FUNGAL PROTEIN"/>
    <property type="match status" value="1"/>
</dbReference>
<feature type="domain" description="PX" evidence="2">
    <location>
        <begin position="253"/>
        <end position="451"/>
    </location>
</feature>
<evidence type="ECO:0000259" key="2">
    <source>
        <dbReference type="Pfam" id="PF12825"/>
    </source>
</evidence>
<organism evidence="4 5">
    <name type="scientific">Trichoderma asperellum (strain ATCC 204424 / CBS 433.97 / NBRC 101777)</name>
    <dbReference type="NCBI Taxonomy" id="1042311"/>
    <lineage>
        <taxon>Eukaryota</taxon>
        <taxon>Fungi</taxon>
        <taxon>Dikarya</taxon>
        <taxon>Ascomycota</taxon>
        <taxon>Pezizomycotina</taxon>
        <taxon>Sordariomycetes</taxon>
        <taxon>Hypocreomycetidae</taxon>
        <taxon>Hypocreales</taxon>
        <taxon>Hypocreaceae</taxon>
        <taxon>Trichoderma</taxon>
    </lineage>
</organism>
<evidence type="ECO:0008006" key="6">
    <source>
        <dbReference type="Google" id="ProtNLM"/>
    </source>
</evidence>